<evidence type="ECO:0000313" key="5">
    <source>
        <dbReference type="Proteomes" id="UP000297839"/>
    </source>
</evidence>
<comment type="similarity">
    <text evidence="1">Belongs to the heat shock protein 70 family.</text>
</comment>
<dbReference type="Pfam" id="PF00012">
    <property type="entry name" value="HSP70"/>
    <property type="match status" value="1"/>
</dbReference>
<organism evidence="4 5">
    <name type="scientific">Ramlibacter humi</name>
    <dbReference type="NCBI Taxonomy" id="2530451"/>
    <lineage>
        <taxon>Bacteria</taxon>
        <taxon>Pseudomonadati</taxon>
        <taxon>Pseudomonadota</taxon>
        <taxon>Betaproteobacteria</taxon>
        <taxon>Burkholderiales</taxon>
        <taxon>Comamonadaceae</taxon>
        <taxon>Ramlibacter</taxon>
    </lineage>
</organism>
<keyword evidence="2" id="KW-0547">Nucleotide-binding</keyword>
<proteinExistence type="inferred from homology"/>
<protein>
    <submittedName>
        <fullName evidence="4">Hsp70 family protein</fullName>
    </submittedName>
</protein>
<dbReference type="InterPro" id="IPR013126">
    <property type="entry name" value="Hsp_70_fam"/>
</dbReference>
<evidence type="ECO:0000256" key="3">
    <source>
        <dbReference type="ARBA" id="ARBA00022840"/>
    </source>
</evidence>
<accession>A0A4Z0BZV4</accession>
<evidence type="ECO:0000256" key="1">
    <source>
        <dbReference type="ARBA" id="ARBA00007381"/>
    </source>
</evidence>
<dbReference type="SUPFAM" id="SSF53067">
    <property type="entry name" value="Actin-like ATPase domain"/>
    <property type="match status" value="2"/>
</dbReference>
<dbReference type="Gene3D" id="3.30.420.40">
    <property type="match status" value="3"/>
</dbReference>
<sequence>MKSAAAGRGIGIDFGTSNSAVAALDANGAARLVRLEGEATHLPTAVFFNAESRSIHFGREAVRLYLQGVDGRLMRSLKSLLGSSLLQERTAVPEGVISFQDVISRFLRELGARAAQELGGLPPRVTIGRPVHFVDDAPERDRQAQASLTEAALAAGFAEVGFELEPIAAAFDYERRIDREQLVLIVDIGGGTSDFTLVRLGPQRVKHADRRGDILATTGVHIGGTDYDRRLSLEEVMPLLGFRHLGPQGREVPSPVFFDLSTWHLINWLYSAKAMRQAQDLRTNYSDPHLHTRLMTVLAERLGHRIAAEAETAKIRASVDDAPTAIALDEIEQGLAAQLTPAGMAQHLDALLQQVLGSAHECVKLGGVAESAVDAVYLTGGSSALRPFQAALRESFPQTRIVEGDLFGGVASGLAYAGALAR</sequence>
<name>A0A4Z0BZV4_9BURK</name>
<dbReference type="EMBL" id="SMLK01000002">
    <property type="protein sequence ID" value="TFZ04064.1"/>
    <property type="molecule type" value="Genomic_DNA"/>
</dbReference>
<dbReference type="AlphaFoldDB" id="A0A4Z0BZV4"/>
<dbReference type="RefSeq" id="WP_135249689.1">
    <property type="nucleotide sequence ID" value="NZ_SMLK01000002.1"/>
</dbReference>
<dbReference type="PROSITE" id="PS00329">
    <property type="entry name" value="HSP70_2"/>
    <property type="match status" value="1"/>
</dbReference>
<evidence type="ECO:0000313" key="4">
    <source>
        <dbReference type="EMBL" id="TFZ04064.1"/>
    </source>
</evidence>
<gene>
    <name evidence="4" type="ORF">EZ216_10540</name>
</gene>
<evidence type="ECO:0000256" key="2">
    <source>
        <dbReference type="ARBA" id="ARBA00022741"/>
    </source>
</evidence>
<keyword evidence="5" id="KW-1185">Reference proteome</keyword>
<dbReference type="PANTHER" id="PTHR19375">
    <property type="entry name" value="HEAT SHOCK PROTEIN 70KDA"/>
    <property type="match status" value="1"/>
</dbReference>
<dbReference type="GO" id="GO:0005524">
    <property type="term" value="F:ATP binding"/>
    <property type="evidence" value="ECO:0007669"/>
    <property type="project" value="UniProtKB-KW"/>
</dbReference>
<comment type="caution">
    <text evidence="4">The sequence shown here is derived from an EMBL/GenBank/DDBJ whole genome shotgun (WGS) entry which is preliminary data.</text>
</comment>
<dbReference type="InterPro" id="IPR018181">
    <property type="entry name" value="Heat_shock_70_CS"/>
</dbReference>
<dbReference type="Gene3D" id="3.90.640.10">
    <property type="entry name" value="Actin, Chain A, domain 4"/>
    <property type="match status" value="1"/>
</dbReference>
<dbReference type="InterPro" id="IPR043129">
    <property type="entry name" value="ATPase_NBD"/>
</dbReference>
<reference evidence="4 5" key="1">
    <citation type="submission" date="2019-03" db="EMBL/GenBank/DDBJ databases">
        <title>Ramlibacter sp. 18x22-1, whole genome shotgun sequence.</title>
        <authorList>
            <person name="Zhang X."/>
            <person name="Feng G."/>
            <person name="Zhu H."/>
        </authorList>
    </citation>
    <scope>NUCLEOTIDE SEQUENCE [LARGE SCALE GENOMIC DNA]</scope>
    <source>
        <strain evidence="4 5">18x22-1</strain>
    </source>
</reference>
<keyword evidence="3" id="KW-0067">ATP-binding</keyword>
<dbReference type="CDD" id="cd10231">
    <property type="entry name" value="ASKHA_NBD_HSP70_YegD-like"/>
    <property type="match status" value="1"/>
</dbReference>
<dbReference type="InterPro" id="IPR042054">
    <property type="entry name" value="YegD-like"/>
</dbReference>
<dbReference type="Proteomes" id="UP000297839">
    <property type="component" value="Unassembled WGS sequence"/>
</dbReference>
<dbReference type="GO" id="GO:0140662">
    <property type="term" value="F:ATP-dependent protein folding chaperone"/>
    <property type="evidence" value="ECO:0007669"/>
    <property type="project" value="InterPro"/>
</dbReference>
<dbReference type="OrthoDB" id="9807934at2"/>